<name>A0ABQ5I196_9ASTR</name>
<dbReference type="Pfam" id="PF07714">
    <property type="entry name" value="PK_Tyr_Ser-Thr"/>
    <property type="match status" value="1"/>
</dbReference>
<dbReference type="InterPro" id="IPR001245">
    <property type="entry name" value="Ser-Thr/Tyr_kinase_cat_dom"/>
</dbReference>
<dbReference type="Gene3D" id="1.10.510.10">
    <property type="entry name" value="Transferase(Phosphotransferase) domain 1"/>
    <property type="match status" value="1"/>
</dbReference>
<feature type="coiled-coil region" evidence="4">
    <location>
        <begin position="323"/>
        <end position="358"/>
    </location>
</feature>
<gene>
    <name evidence="6" type="ORF">Tco_1082717</name>
</gene>
<comment type="catalytic activity">
    <reaction evidence="1">
        <text>S-ubiquitinyl-[E2 ubiquitin-conjugating enzyme]-L-cysteine + [acceptor protein]-L-lysine = [E2 ubiquitin-conjugating enzyme]-L-cysteine + N(6)-ubiquitinyl-[acceptor protein]-L-lysine.</text>
        <dbReference type="EC" id="2.3.2.27"/>
    </reaction>
</comment>
<feature type="domain" description="Protein kinase" evidence="5">
    <location>
        <begin position="381"/>
        <end position="644"/>
    </location>
</feature>
<keyword evidence="4" id="KW-0175">Coiled coil</keyword>
<dbReference type="InterPro" id="IPR000719">
    <property type="entry name" value="Prot_kinase_dom"/>
</dbReference>
<dbReference type="SUPFAM" id="SSF56112">
    <property type="entry name" value="Protein kinase-like (PK-like)"/>
    <property type="match status" value="1"/>
</dbReference>
<dbReference type="InterPro" id="IPR014729">
    <property type="entry name" value="Rossmann-like_a/b/a_fold"/>
</dbReference>
<dbReference type="PANTHER" id="PTHR45647:SF93">
    <property type="entry name" value="KINASE WITH ADENINE NUCLEOTIDE ALPHA HYDROLASES-LIKE DOMAIN-CONTAINING PROTEIN"/>
    <property type="match status" value="1"/>
</dbReference>
<dbReference type="InterPro" id="IPR008271">
    <property type="entry name" value="Ser/Thr_kinase_AS"/>
</dbReference>
<dbReference type="CDD" id="cd01989">
    <property type="entry name" value="USP_STK_Ubox_N"/>
    <property type="match status" value="1"/>
</dbReference>
<protein>
    <recommendedName>
        <fullName evidence="2">RING-type E3 ubiquitin transferase</fullName>
        <ecNumber evidence="2">2.3.2.27</ecNumber>
    </recommendedName>
</protein>
<dbReference type="InterPro" id="IPR011009">
    <property type="entry name" value="Kinase-like_dom_sf"/>
</dbReference>
<keyword evidence="7" id="KW-1185">Reference proteome</keyword>
<keyword evidence="3" id="KW-0833">Ubl conjugation pathway</keyword>
<sequence>MDVGVGGAITTVIAIDKDRNSQYAVKWALENVVNKTSHVTLIHVLTQTTSPRNVHDHFYGDGIGMDGRSPTEGEMQQLFLPFRAFCACKGVRTKEVVLEDTDVSNALIVYINTHAINNLVIGSPSRIQAITRAFKSSLNMVTSLQRALPDTCNLYVVSKTKSHKMKSSNSASVHKNLSVSAKTVESAPEVVNLRCKSESVSGTRGLRKSSMAKSSGGKLDFGDSMLTARIDKAKSISGTPVSNADLYFEILDKSQTSDDPGLSTSSQNAEIDDEICRVKVELKKSMDAYHSACDEAKSARLMACEIDQLMEIEKQKSKAAIEAAHIAQRLAELEALKRQKSEQKAEEEAAERKKLTVTLTRCNFQYRKYTIEDIEIATDYFSNSLKIGEGGYGPVFKGYLDHITVAIKVLRPDISQGANQFQQEVEILSCIRHPHMVLLLGACPEYGCLVYEYMENGSFEDRLLRKNNTPPISWSLRFKICCEIATALHFLHQTRPKPLVHRDIKPGNILLDRNYMSKISDVGLARLIPPEVIDDVPQYHITAAAGTFCYIDPEYQQSGVLGTKSDVYSFGVILLQVITAKRPMGLTHLVSRAVEEGSLVEVLDPDVTDWPVEDTLSLAKLALQCCELRKKDRPDLGSVILPELKRLRDLGDA</sequence>
<evidence type="ECO:0000256" key="3">
    <source>
        <dbReference type="ARBA" id="ARBA00022786"/>
    </source>
</evidence>
<proteinExistence type="predicted"/>
<evidence type="ECO:0000256" key="1">
    <source>
        <dbReference type="ARBA" id="ARBA00000900"/>
    </source>
</evidence>
<evidence type="ECO:0000313" key="7">
    <source>
        <dbReference type="Proteomes" id="UP001151760"/>
    </source>
</evidence>
<dbReference type="EMBL" id="BQNB010020244">
    <property type="protein sequence ID" value="GJT93872.1"/>
    <property type="molecule type" value="Genomic_DNA"/>
</dbReference>
<evidence type="ECO:0000256" key="2">
    <source>
        <dbReference type="ARBA" id="ARBA00012483"/>
    </source>
</evidence>
<dbReference type="PANTHER" id="PTHR45647">
    <property type="entry name" value="OS02G0152300 PROTEIN"/>
    <property type="match status" value="1"/>
</dbReference>
<evidence type="ECO:0000313" key="6">
    <source>
        <dbReference type="EMBL" id="GJT93872.1"/>
    </source>
</evidence>
<accession>A0ABQ5I196</accession>
<dbReference type="EC" id="2.3.2.27" evidence="2"/>
<dbReference type="SMART" id="SM00220">
    <property type="entry name" value="S_TKc"/>
    <property type="match status" value="1"/>
</dbReference>
<dbReference type="Proteomes" id="UP001151760">
    <property type="component" value="Unassembled WGS sequence"/>
</dbReference>
<dbReference type="Gene3D" id="3.30.200.20">
    <property type="entry name" value="Phosphorylase Kinase, domain 1"/>
    <property type="match status" value="1"/>
</dbReference>
<comment type="caution">
    <text evidence="6">The sequence shown here is derived from an EMBL/GenBank/DDBJ whole genome shotgun (WGS) entry which is preliminary data.</text>
</comment>
<dbReference type="Gene3D" id="3.40.50.620">
    <property type="entry name" value="HUPs"/>
    <property type="match status" value="1"/>
</dbReference>
<dbReference type="PROSITE" id="PS00108">
    <property type="entry name" value="PROTEIN_KINASE_ST"/>
    <property type="match status" value="1"/>
</dbReference>
<reference evidence="6" key="1">
    <citation type="journal article" date="2022" name="Int. J. Mol. Sci.">
        <title>Draft Genome of Tanacetum Coccineum: Genomic Comparison of Closely Related Tanacetum-Family Plants.</title>
        <authorList>
            <person name="Yamashiro T."/>
            <person name="Shiraishi A."/>
            <person name="Nakayama K."/>
            <person name="Satake H."/>
        </authorList>
    </citation>
    <scope>NUCLEOTIDE SEQUENCE</scope>
</reference>
<reference evidence="6" key="2">
    <citation type="submission" date="2022-01" db="EMBL/GenBank/DDBJ databases">
        <authorList>
            <person name="Yamashiro T."/>
            <person name="Shiraishi A."/>
            <person name="Satake H."/>
            <person name="Nakayama K."/>
        </authorList>
    </citation>
    <scope>NUCLEOTIDE SEQUENCE</scope>
</reference>
<dbReference type="InterPro" id="IPR051348">
    <property type="entry name" value="U-box_ubiquitin_ligases"/>
</dbReference>
<dbReference type="PROSITE" id="PS50011">
    <property type="entry name" value="PROTEIN_KINASE_DOM"/>
    <property type="match status" value="1"/>
</dbReference>
<dbReference type="SUPFAM" id="SSF52402">
    <property type="entry name" value="Adenine nucleotide alpha hydrolases-like"/>
    <property type="match status" value="1"/>
</dbReference>
<organism evidence="6 7">
    <name type="scientific">Tanacetum coccineum</name>
    <dbReference type="NCBI Taxonomy" id="301880"/>
    <lineage>
        <taxon>Eukaryota</taxon>
        <taxon>Viridiplantae</taxon>
        <taxon>Streptophyta</taxon>
        <taxon>Embryophyta</taxon>
        <taxon>Tracheophyta</taxon>
        <taxon>Spermatophyta</taxon>
        <taxon>Magnoliopsida</taxon>
        <taxon>eudicotyledons</taxon>
        <taxon>Gunneridae</taxon>
        <taxon>Pentapetalae</taxon>
        <taxon>asterids</taxon>
        <taxon>campanulids</taxon>
        <taxon>Asterales</taxon>
        <taxon>Asteraceae</taxon>
        <taxon>Asteroideae</taxon>
        <taxon>Anthemideae</taxon>
        <taxon>Anthemidinae</taxon>
        <taxon>Tanacetum</taxon>
    </lineage>
</organism>
<evidence type="ECO:0000259" key="5">
    <source>
        <dbReference type="PROSITE" id="PS50011"/>
    </source>
</evidence>
<evidence type="ECO:0000256" key="4">
    <source>
        <dbReference type="SAM" id="Coils"/>
    </source>
</evidence>